<evidence type="ECO:0000256" key="5">
    <source>
        <dbReference type="ARBA" id="ARBA00023002"/>
    </source>
</evidence>
<dbReference type="GO" id="GO:0009331">
    <property type="term" value="C:glycerol-3-phosphate dehydrogenase (FAD) complex"/>
    <property type="evidence" value="ECO:0007669"/>
    <property type="project" value="UniProtKB-UniRule"/>
</dbReference>
<evidence type="ECO:0000256" key="6">
    <source>
        <dbReference type="RuleBase" id="RU361217"/>
    </source>
</evidence>
<accession>A0A3A6QG32</accession>
<protein>
    <recommendedName>
        <fullName evidence="6">Glycerol-3-phosphate dehydrogenase</fullName>
        <ecNumber evidence="6">1.1.5.3</ecNumber>
    </recommendedName>
</protein>
<dbReference type="PROSITE" id="PS00977">
    <property type="entry name" value="FAD_G3PDH_1"/>
    <property type="match status" value="1"/>
</dbReference>
<evidence type="ECO:0000313" key="10">
    <source>
        <dbReference type="Proteomes" id="UP000281564"/>
    </source>
</evidence>
<evidence type="ECO:0000256" key="7">
    <source>
        <dbReference type="SAM" id="MobiDB-lite"/>
    </source>
</evidence>
<evidence type="ECO:0000256" key="2">
    <source>
        <dbReference type="ARBA" id="ARBA00007330"/>
    </source>
</evidence>
<dbReference type="PANTHER" id="PTHR11985:SF15">
    <property type="entry name" value="GLYCEROL-3-PHOSPHATE DEHYDROGENASE, MITOCHONDRIAL"/>
    <property type="match status" value="1"/>
</dbReference>
<dbReference type="Gene3D" id="3.50.50.60">
    <property type="entry name" value="FAD/NAD(P)-binding domain"/>
    <property type="match status" value="2"/>
</dbReference>
<evidence type="ECO:0000256" key="1">
    <source>
        <dbReference type="ARBA" id="ARBA00001974"/>
    </source>
</evidence>
<comment type="catalytic activity">
    <reaction evidence="6">
        <text>a quinone + sn-glycerol 3-phosphate = dihydroxyacetone phosphate + a quinol</text>
        <dbReference type="Rhea" id="RHEA:18977"/>
        <dbReference type="ChEBI" id="CHEBI:24646"/>
        <dbReference type="ChEBI" id="CHEBI:57597"/>
        <dbReference type="ChEBI" id="CHEBI:57642"/>
        <dbReference type="ChEBI" id="CHEBI:132124"/>
        <dbReference type="EC" id="1.1.5.3"/>
    </reaction>
</comment>
<keyword evidence="5 6" id="KW-0560">Oxidoreductase</keyword>
<reference evidence="9 10" key="1">
    <citation type="submission" date="2018-06" db="EMBL/GenBank/DDBJ databases">
        <title>Halonotius sp. F13-13 a new haloarchaeeon isolated from a solar saltern from Isla Cristina, Huelva, Spain.</title>
        <authorList>
            <person name="Duran-Viseras A."/>
            <person name="Sanchez-Porro C."/>
            <person name="Ventosa A."/>
        </authorList>
    </citation>
    <scope>NUCLEOTIDE SEQUENCE [LARGE SCALE GENOMIC DNA]</scope>
    <source>
        <strain evidence="9 10">CECT 7525</strain>
    </source>
</reference>
<dbReference type="GO" id="GO:0004368">
    <property type="term" value="F:glycerol-3-phosphate dehydrogenase (quinone) activity"/>
    <property type="evidence" value="ECO:0007669"/>
    <property type="project" value="UniProtKB-EC"/>
</dbReference>
<dbReference type="PRINTS" id="PR01001">
    <property type="entry name" value="FADG3PDH"/>
</dbReference>
<dbReference type="EMBL" id="QMDW01000003">
    <property type="protein sequence ID" value="RJX51007.1"/>
    <property type="molecule type" value="Genomic_DNA"/>
</dbReference>
<evidence type="ECO:0000313" key="9">
    <source>
        <dbReference type="EMBL" id="RJX51007.1"/>
    </source>
</evidence>
<organism evidence="9 10">
    <name type="scientific">Halonotius pteroides</name>
    <dbReference type="NCBI Taxonomy" id="268735"/>
    <lineage>
        <taxon>Archaea</taxon>
        <taxon>Methanobacteriati</taxon>
        <taxon>Methanobacteriota</taxon>
        <taxon>Stenosarchaea group</taxon>
        <taxon>Halobacteria</taxon>
        <taxon>Halobacteriales</taxon>
        <taxon>Haloferacaceae</taxon>
        <taxon>Halonotius</taxon>
    </lineage>
</organism>
<name>A0A3A6QG32_9EURY</name>
<keyword evidence="10" id="KW-1185">Reference proteome</keyword>
<evidence type="ECO:0000256" key="3">
    <source>
        <dbReference type="ARBA" id="ARBA00022630"/>
    </source>
</evidence>
<keyword evidence="4" id="KW-0274">FAD</keyword>
<dbReference type="EC" id="1.1.5.3" evidence="6"/>
<dbReference type="SUPFAM" id="SSF51905">
    <property type="entry name" value="FAD/NAD(P)-binding domain"/>
    <property type="match status" value="1"/>
</dbReference>
<dbReference type="AlphaFoldDB" id="A0A3A6QG32"/>
<dbReference type="InterPro" id="IPR000447">
    <property type="entry name" value="G3P_DH_FAD-dep"/>
</dbReference>
<proteinExistence type="inferred from homology"/>
<keyword evidence="3 6" id="KW-0285">Flavoprotein</keyword>
<gene>
    <name evidence="9" type="ORF">DP106_02660</name>
</gene>
<dbReference type="InterPro" id="IPR036188">
    <property type="entry name" value="FAD/NAD-bd_sf"/>
</dbReference>
<dbReference type="InterPro" id="IPR006076">
    <property type="entry name" value="FAD-dep_OxRdtase"/>
</dbReference>
<sequence length="421" mass="45065">MTQTTTALIIGGGGTGVGTARDLALRGVDVTLVERGELASETSGSSHGLLHSGARYAESDPEGAAECIRENETLRDIAGHCIHDTGGLFVQLKQDDPEYFDTKLEACREHGIDAEVIDGDEARNRVPDLSENVERAMVVPDGAIYPSRLAAANAESAAEHGATIHTNAPVTEITVTDGEIEHVAIGGEVNTTIEPEYVINATGPWADKIGAMAGVDFAMKPTKGVMLSVEYEDLGPVLNRCREPADGDIIIPHEGEAVLGTTSVEVENPDDYPKEEWEVDRMYEECAEMVPDIEGREELRKWWACRPLYAPDESNRTDSGEGDERSISRDFTLLDHERDGVDNFASVVGGKLTTYRMMAESTADHVAGKLGVDAESITADEQLPGADDPAELDRLVAKYSEPQPTDAGVVADLSGSTAAGD</sequence>
<feature type="region of interest" description="Disordered" evidence="7">
    <location>
        <begin position="400"/>
        <end position="421"/>
    </location>
</feature>
<dbReference type="PROSITE" id="PS00978">
    <property type="entry name" value="FAD_G3PDH_2"/>
    <property type="match status" value="1"/>
</dbReference>
<dbReference type="SUPFAM" id="SSF54373">
    <property type="entry name" value="FAD-linked reductases, C-terminal domain"/>
    <property type="match status" value="1"/>
</dbReference>
<dbReference type="PANTHER" id="PTHR11985">
    <property type="entry name" value="GLYCEROL-3-PHOSPHATE DEHYDROGENASE"/>
    <property type="match status" value="1"/>
</dbReference>
<dbReference type="Pfam" id="PF01266">
    <property type="entry name" value="DAO"/>
    <property type="match status" value="1"/>
</dbReference>
<dbReference type="RefSeq" id="WP_120083227.1">
    <property type="nucleotide sequence ID" value="NZ_QMDW01000003.1"/>
</dbReference>
<dbReference type="OrthoDB" id="36306at2157"/>
<dbReference type="Gene3D" id="3.30.9.10">
    <property type="entry name" value="D-Amino Acid Oxidase, subunit A, domain 2"/>
    <property type="match status" value="1"/>
</dbReference>
<dbReference type="Proteomes" id="UP000281564">
    <property type="component" value="Unassembled WGS sequence"/>
</dbReference>
<feature type="domain" description="FAD dependent oxidoreductase" evidence="8">
    <location>
        <begin position="8"/>
        <end position="318"/>
    </location>
</feature>
<comment type="cofactor">
    <cofactor evidence="1 6">
        <name>FAD</name>
        <dbReference type="ChEBI" id="CHEBI:57692"/>
    </cofactor>
</comment>
<evidence type="ECO:0000259" key="8">
    <source>
        <dbReference type="Pfam" id="PF01266"/>
    </source>
</evidence>
<comment type="similarity">
    <text evidence="2 6">Belongs to the FAD-dependent glycerol-3-phosphate dehydrogenase family.</text>
</comment>
<evidence type="ECO:0000256" key="4">
    <source>
        <dbReference type="ARBA" id="ARBA00022827"/>
    </source>
</evidence>
<dbReference type="GO" id="GO:0006072">
    <property type="term" value="P:glycerol-3-phosphate metabolic process"/>
    <property type="evidence" value="ECO:0007669"/>
    <property type="project" value="UniProtKB-UniRule"/>
</dbReference>
<comment type="caution">
    <text evidence="9">The sequence shown here is derived from an EMBL/GenBank/DDBJ whole genome shotgun (WGS) entry which is preliminary data.</text>
</comment>